<evidence type="ECO:0000313" key="2">
    <source>
        <dbReference type="Proteomes" id="UP000583387"/>
    </source>
</evidence>
<name>A0A7U7ESA5_9GAMM</name>
<gene>
    <name evidence="1" type="ORF">PSEWESI4_04542</name>
</gene>
<organism evidence="1 2">
    <name type="scientific">Zestomonas carbonaria</name>
    <dbReference type="NCBI Taxonomy" id="2762745"/>
    <lineage>
        <taxon>Bacteria</taxon>
        <taxon>Pseudomonadati</taxon>
        <taxon>Pseudomonadota</taxon>
        <taxon>Gammaproteobacteria</taxon>
        <taxon>Pseudomonadales</taxon>
        <taxon>Pseudomonadaceae</taxon>
        <taxon>Zestomonas</taxon>
    </lineage>
</organism>
<dbReference type="AlphaFoldDB" id="A0A7U7ESA5"/>
<dbReference type="RefSeq" id="WP_187673535.1">
    <property type="nucleotide sequence ID" value="NZ_CAJFCI010000082.1"/>
</dbReference>
<dbReference type="Proteomes" id="UP000583387">
    <property type="component" value="Unassembled WGS sequence"/>
</dbReference>
<keyword evidence="2" id="KW-1185">Reference proteome</keyword>
<evidence type="ECO:0000313" key="1">
    <source>
        <dbReference type="EMBL" id="CAD5110224.1"/>
    </source>
</evidence>
<dbReference type="EMBL" id="CAJFCI010000082">
    <property type="protein sequence ID" value="CAD5110224.1"/>
    <property type="molecule type" value="Genomic_DNA"/>
</dbReference>
<reference evidence="1 2" key="1">
    <citation type="submission" date="2020-08" db="EMBL/GenBank/DDBJ databases">
        <authorList>
            <person name="Criscuolo A."/>
        </authorList>
    </citation>
    <scope>NUCLEOTIDE SEQUENCE [LARGE SCALE GENOMIC DNA]</scope>
    <source>
        <strain evidence="1">CIP111764</strain>
    </source>
</reference>
<proteinExistence type="predicted"/>
<sequence length="151" mass="16639">MTFTLRGRKRLFAALVGISLLAVGAGAAWFGSAYQPELNGRYSSQGQVRLSSGKVVDASHSILFNGGRFYAMSRQGDVIVETTGRVEPDFRGGYQLRVDSGDVTRLNAELDSSLLFNLLYSRHQGSVIHLEPLRSCLYARETRQLYCASTL</sequence>
<accession>A0A7U7ESA5</accession>
<comment type="caution">
    <text evidence="1">The sequence shown here is derived from an EMBL/GenBank/DDBJ whole genome shotgun (WGS) entry which is preliminary data.</text>
</comment>
<protein>
    <submittedName>
        <fullName evidence="1">Uncharacterized protein</fullName>
    </submittedName>
</protein>